<organism evidence="2 3">
    <name type="scientific">Engystomops pustulosus</name>
    <name type="common">Tungara frog</name>
    <name type="synonym">Physalaemus pustulosus</name>
    <dbReference type="NCBI Taxonomy" id="76066"/>
    <lineage>
        <taxon>Eukaryota</taxon>
        <taxon>Metazoa</taxon>
        <taxon>Chordata</taxon>
        <taxon>Craniata</taxon>
        <taxon>Vertebrata</taxon>
        <taxon>Euteleostomi</taxon>
        <taxon>Amphibia</taxon>
        <taxon>Batrachia</taxon>
        <taxon>Anura</taxon>
        <taxon>Neobatrachia</taxon>
        <taxon>Hyloidea</taxon>
        <taxon>Leptodactylidae</taxon>
        <taxon>Leiuperinae</taxon>
        <taxon>Engystomops</taxon>
    </lineage>
</organism>
<comment type="caution">
    <text evidence="2">The sequence shown here is derived from an EMBL/GenBank/DDBJ whole genome shotgun (WGS) entry which is preliminary data.</text>
</comment>
<evidence type="ECO:0000256" key="1">
    <source>
        <dbReference type="SAM" id="MobiDB-lite"/>
    </source>
</evidence>
<evidence type="ECO:0000313" key="3">
    <source>
        <dbReference type="Proteomes" id="UP000824782"/>
    </source>
</evidence>
<reference evidence="2" key="1">
    <citation type="thesis" date="2020" institute="ProQuest LLC" country="789 East Eisenhower Parkway, Ann Arbor, MI, USA">
        <title>Comparative Genomics and Chromosome Evolution.</title>
        <authorList>
            <person name="Mudd A.B."/>
        </authorList>
    </citation>
    <scope>NUCLEOTIDE SEQUENCE</scope>
    <source>
        <strain evidence="2">237g6f4</strain>
        <tissue evidence="2">Blood</tissue>
    </source>
</reference>
<accession>A0AAV6ZP84</accession>
<protein>
    <submittedName>
        <fullName evidence="2">Uncharacterized protein</fullName>
    </submittedName>
</protein>
<feature type="compositionally biased region" description="Basic residues" evidence="1">
    <location>
        <begin position="12"/>
        <end position="23"/>
    </location>
</feature>
<dbReference type="EMBL" id="WNYA01000083">
    <property type="protein sequence ID" value="KAG8550120.1"/>
    <property type="molecule type" value="Genomic_DNA"/>
</dbReference>
<evidence type="ECO:0000313" key="2">
    <source>
        <dbReference type="EMBL" id="KAG8550120.1"/>
    </source>
</evidence>
<sequence>MGLPHQTPRQKTQLHHPNRLGRSGKRDPEILEYLNRSRSKNPGKKTTTTFGSRLECPLIILGLSLHVFIATAKYRLCWTL</sequence>
<gene>
    <name evidence="2" type="ORF">GDO81_028386</name>
</gene>
<keyword evidence="3" id="KW-1185">Reference proteome</keyword>
<dbReference type="Proteomes" id="UP000824782">
    <property type="component" value="Unassembled WGS sequence"/>
</dbReference>
<name>A0AAV6ZP84_ENGPU</name>
<proteinExistence type="predicted"/>
<feature type="region of interest" description="Disordered" evidence="1">
    <location>
        <begin position="1"/>
        <end position="27"/>
    </location>
</feature>
<dbReference type="AlphaFoldDB" id="A0AAV6ZP84"/>